<sequence length="356" mass="37702">MSAPVLWHIHELFFGFATAAVGGYLLTAMPNWIGKPPERGLVLKGLLCAWIAARLVMAAFDTMPLAVVLPVNAAYLVVLAGLMAIRLKRAKAYPKLGFVAAILMLATLDATFLILAKSGDVAACIALTQLLLLGFALLLTFVGARMIPAFTQSWQQITGRYDLAVHLRPRARVCALLALLVAVVATVLSLPWLGPLALLIASFCTLFTATGWRSIITRHNPLLAGLHVAYLWLPLGLAALALTDLFPAIYPAGATKHALTIGAISGLILAVAGRAGSHTPSGQLKAPKPLILAMICLWLATTLRLIAPLSSSETTLLNGAALLWITAWSAFLITLRPSLIGAPVRPVLSGKKAPKT</sequence>
<dbReference type="Pfam" id="PF05940">
    <property type="entry name" value="NnrS"/>
    <property type="match status" value="1"/>
</dbReference>
<feature type="transmembrane region" description="Helical" evidence="1">
    <location>
        <begin position="66"/>
        <end position="84"/>
    </location>
</feature>
<proteinExistence type="predicted"/>
<reference evidence="2 3" key="1">
    <citation type="submission" date="2017-05" db="EMBL/GenBank/DDBJ databases">
        <authorList>
            <person name="Varghese N."/>
            <person name="Submissions S."/>
        </authorList>
    </citation>
    <scope>NUCLEOTIDE SEQUENCE [LARGE SCALE GENOMIC DNA]</scope>
    <source>
        <strain evidence="2 3">DSM 29734</strain>
    </source>
</reference>
<feature type="transmembrane region" description="Helical" evidence="1">
    <location>
        <begin position="127"/>
        <end position="150"/>
    </location>
</feature>
<evidence type="ECO:0000256" key="1">
    <source>
        <dbReference type="SAM" id="Phobius"/>
    </source>
</evidence>
<gene>
    <name evidence="2" type="ORF">SAMN06265373_104349</name>
</gene>
<keyword evidence="3" id="KW-1185">Reference proteome</keyword>
<feature type="transmembrane region" description="Helical" evidence="1">
    <location>
        <begin position="171"/>
        <end position="190"/>
    </location>
</feature>
<feature type="transmembrane region" description="Helical" evidence="1">
    <location>
        <begin position="258"/>
        <end position="277"/>
    </location>
</feature>
<comment type="caution">
    <text evidence="2">The sequence shown here is derived from an EMBL/GenBank/DDBJ whole genome shotgun (WGS) entry which is preliminary data.</text>
</comment>
<feature type="transmembrane region" description="Helical" evidence="1">
    <location>
        <begin position="96"/>
        <end position="115"/>
    </location>
</feature>
<name>A0ABY1P2M3_9RHOB</name>
<keyword evidence="1" id="KW-0812">Transmembrane</keyword>
<keyword evidence="1" id="KW-0472">Membrane</keyword>
<feature type="transmembrane region" description="Helical" evidence="1">
    <location>
        <begin position="316"/>
        <end position="335"/>
    </location>
</feature>
<feature type="transmembrane region" description="Helical" evidence="1">
    <location>
        <begin position="196"/>
        <end position="216"/>
    </location>
</feature>
<evidence type="ECO:0000313" key="2">
    <source>
        <dbReference type="EMBL" id="SMP23353.1"/>
    </source>
</evidence>
<feature type="transmembrane region" description="Helical" evidence="1">
    <location>
        <begin position="12"/>
        <end position="29"/>
    </location>
</feature>
<evidence type="ECO:0000313" key="3">
    <source>
        <dbReference type="Proteomes" id="UP001157961"/>
    </source>
</evidence>
<feature type="transmembrane region" description="Helical" evidence="1">
    <location>
        <begin position="289"/>
        <end position="310"/>
    </location>
</feature>
<organism evidence="2 3">
    <name type="scientific">Shimia sagamensis</name>
    <dbReference type="NCBI Taxonomy" id="1566352"/>
    <lineage>
        <taxon>Bacteria</taxon>
        <taxon>Pseudomonadati</taxon>
        <taxon>Pseudomonadota</taxon>
        <taxon>Alphaproteobacteria</taxon>
        <taxon>Rhodobacterales</taxon>
        <taxon>Roseobacteraceae</taxon>
    </lineage>
</organism>
<dbReference type="InterPro" id="IPR010266">
    <property type="entry name" value="NnrS"/>
</dbReference>
<protein>
    <submittedName>
        <fullName evidence="2">Uncharacterized protein involved in response to NO</fullName>
    </submittedName>
</protein>
<dbReference type="EMBL" id="FXTY01000004">
    <property type="protein sequence ID" value="SMP23353.1"/>
    <property type="molecule type" value="Genomic_DNA"/>
</dbReference>
<accession>A0ABY1P2M3</accession>
<feature type="transmembrane region" description="Helical" evidence="1">
    <location>
        <begin position="228"/>
        <end position="252"/>
    </location>
</feature>
<dbReference type="Proteomes" id="UP001157961">
    <property type="component" value="Unassembled WGS sequence"/>
</dbReference>
<keyword evidence="1" id="KW-1133">Transmembrane helix</keyword>